<gene>
    <name evidence="1" type="ORF">TJEJU_1647</name>
</gene>
<dbReference type="EMBL" id="LT899436">
    <property type="protein sequence ID" value="SNR15370.1"/>
    <property type="molecule type" value="Genomic_DNA"/>
</dbReference>
<name>A0A238UAE2_9FLAO</name>
<organism evidence="1 2">
    <name type="scientific">Tenacibaculum jejuense</name>
    <dbReference type="NCBI Taxonomy" id="584609"/>
    <lineage>
        <taxon>Bacteria</taxon>
        <taxon>Pseudomonadati</taxon>
        <taxon>Bacteroidota</taxon>
        <taxon>Flavobacteriia</taxon>
        <taxon>Flavobacteriales</taxon>
        <taxon>Flavobacteriaceae</taxon>
        <taxon>Tenacibaculum</taxon>
    </lineage>
</organism>
<dbReference type="Proteomes" id="UP000215214">
    <property type="component" value="Chromosome TJEJU"/>
</dbReference>
<accession>A0A238UAE2</accession>
<protein>
    <submittedName>
        <fullName evidence="1">Uncharacterized protein</fullName>
    </submittedName>
</protein>
<proteinExistence type="predicted"/>
<evidence type="ECO:0000313" key="2">
    <source>
        <dbReference type="Proteomes" id="UP000215214"/>
    </source>
</evidence>
<keyword evidence="2" id="KW-1185">Reference proteome</keyword>
<dbReference type="KEGG" id="tje:TJEJU_1647"/>
<reference evidence="1 2" key="1">
    <citation type="submission" date="2017-07" db="EMBL/GenBank/DDBJ databases">
        <authorList>
            <person name="Sun Z.S."/>
            <person name="Albrecht U."/>
            <person name="Echele G."/>
            <person name="Lee C.C."/>
        </authorList>
    </citation>
    <scope>NUCLEOTIDE SEQUENCE [LARGE SCALE GENOMIC DNA]</scope>
    <source>
        <strain evidence="2">type strain: KCTC 22618</strain>
    </source>
</reference>
<evidence type="ECO:0000313" key="1">
    <source>
        <dbReference type="EMBL" id="SNR15370.1"/>
    </source>
</evidence>
<dbReference type="OrthoDB" id="1243558at2"/>
<dbReference type="RefSeq" id="WP_095071037.1">
    <property type="nucleotide sequence ID" value="NZ_LT899436.1"/>
</dbReference>
<dbReference type="AlphaFoldDB" id="A0A238UAE2"/>
<sequence length="221" mass="25896">MQLKKIHTEIANKWIEIRGISNELKNVLHDFEGDNLVGYVYIDHTAGITLDVIKIFDIKNDQLVFRESPADKGTRIISRFHGIINSKKISVLSEESINELNLKAPEYLSVYERFDLEEFRLNNRIHKFRAEGYPDDVQILLLPNNPFQPELVWGRVEKLEKDYLTCNILNQPNQNIGINENDLVKATVKTLNENEYIVCVIESNSESNLYKTNNRSWWKFW</sequence>